<keyword evidence="2" id="KW-1185">Reference proteome</keyword>
<accession>A0ACC0H9K9</accession>
<name>A0ACC0H9K9_9ERIC</name>
<gene>
    <name evidence="1" type="ORF">LOK49_LG06G01342</name>
</gene>
<sequence length="101" mass="11500">MGGIWLLWDMAHVNVQTFSVSNQYIHATIHKEDYEEWVLSAVYASPNPTTREALWEEPRCDFNINHTVSSLGISTISLIILKEGALPPPTTLPKHRDLEKE</sequence>
<protein>
    <submittedName>
        <fullName evidence="1">Uncharacterized protein</fullName>
    </submittedName>
</protein>
<evidence type="ECO:0000313" key="1">
    <source>
        <dbReference type="EMBL" id="KAI8009517.1"/>
    </source>
</evidence>
<evidence type="ECO:0000313" key="2">
    <source>
        <dbReference type="Proteomes" id="UP001060215"/>
    </source>
</evidence>
<proteinExistence type="predicted"/>
<dbReference type="Proteomes" id="UP001060215">
    <property type="component" value="Chromosome 5"/>
</dbReference>
<organism evidence="1 2">
    <name type="scientific">Camellia lanceoleosa</name>
    <dbReference type="NCBI Taxonomy" id="1840588"/>
    <lineage>
        <taxon>Eukaryota</taxon>
        <taxon>Viridiplantae</taxon>
        <taxon>Streptophyta</taxon>
        <taxon>Embryophyta</taxon>
        <taxon>Tracheophyta</taxon>
        <taxon>Spermatophyta</taxon>
        <taxon>Magnoliopsida</taxon>
        <taxon>eudicotyledons</taxon>
        <taxon>Gunneridae</taxon>
        <taxon>Pentapetalae</taxon>
        <taxon>asterids</taxon>
        <taxon>Ericales</taxon>
        <taxon>Theaceae</taxon>
        <taxon>Camellia</taxon>
    </lineage>
</organism>
<dbReference type="EMBL" id="CM045762">
    <property type="protein sequence ID" value="KAI8009517.1"/>
    <property type="molecule type" value="Genomic_DNA"/>
</dbReference>
<reference evidence="1 2" key="1">
    <citation type="journal article" date="2022" name="Plant J.">
        <title>Chromosome-level genome of Camellia lanceoleosa provides a valuable resource for understanding genome evolution and self-incompatibility.</title>
        <authorList>
            <person name="Gong W."/>
            <person name="Xiao S."/>
            <person name="Wang L."/>
            <person name="Liao Z."/>
            <person name="Chang Y."/>
            <person name="Mo W."/>
            <person name="Hu G."/>
            <person name="Li W."/>
            <person name="Zhao G."/>
            <person name="Zhu H."/>
            <person name="Hu X."/>
            <person name="Ji K."/>
            <person name="Xiang X."/>
            <person name="Song Q."/>
            <person name="Yuan D."/>
            <person name="Jin S."/>
            <person name="Zhang L."/>
        </authorList>
    </citation>
    <scope>NUCLEOTIDE SEQUENCE [LARGE SCALE GENOMIC DNA]</scope>
    <source>
        <strain evidence="1">SQ_2022a</strain>
    </source>
</reference>
<comment type="caution">
    <text evidence="1">The sequence shown here is derived from an EMBL/GenBank/DDBJ whole genome shotgun (WGS) entry which is preliminary data.</text>
</comment>